<feature type="domain" description="Aminotransferase class I/classII large" evidence="9">
    <location>
        <begin position="32"/>
        <end position="383"/>
    </location>
</feature>
<keyword evidence="6" id="KW-0663">Pyridoxal phosphate</keyword>
<evidence type="ECO:0000313" key="11">
    <source>
        <dbReference type="Proteomes" id="UP000634004"/>
    </source>
</evidence>
<dbReference type="PROSITE" id="PS00105">
    <property type="entry name" value="AA_TRANSFER_CLASS_1"/>
    <property type="match status" value="1"/>
</dbReference>
<dbReference type="Gene3D" id="3.40.640.10">
    <property type="entry name" value="Type I PLP-dependent aspartate aminotransferase-like (Major domain)"/>
    <property type="match status" value="1"/>
</dbReference>
<reference evidence="10" key="2">
    <citation type="submission" date="2020-09" db="EMBL/GenBank/DDBJ databases">
        <authorList>
            <person name="Sun Q."/>
            <person name="Kim S."/>
        </authorList>
    </citation>
    <scope>NUCLEOTIDE SEQUENCE</scope>
    <source>
        <strain evidence="10">KCTC 32513</strain>
    </source>
</reference>
<dbReference type="RefSeq" id="WP_233354074.1">
    <property type="nucleotide sequence ID" value="NZ_BMZH01000006.1"/>
</dbReference>
<dbReference type="InterPro" id="IPR015424">
    <property type="entry name" value="PyrdxlP-dep_Trfase"/>
</dbReference>
<dbReference type="PANTHER" id="PTHR46383:SF1">
    <property type="entry name" value="ASPARTATE AMINOTRANSFERASE"/>
    <property type="match status" value="1"/>
</dbReference>
<comment type="subunit">
    <text evidence="3">Homodimer.</text>
</comment>
<evidence type="ECO:0000256" key="6">
    <source>
        <dbReference type="ARBA" id="ARBA00022898"/>
    </source>
</evidence>
<protein>
    <recommendedName>
        <fullName evidence="8">Aminotransferase</fullName>
        <ecNumber evidence="8">2.6.1.-</ecNumber>
    </recommendedName>
</protein>
<name>A0A8J3G2L8_9PROT</name>
<dbReference type="SUPFAM" id="SSF53383">
    <property type="entry name" value="PLP-dependent transferases"/>
    <property type="match status" value="1"/>
</dbReference>
<dbReference type="Gene3D" id="3.90.1150.10">
    <property type="entry name" value="Aspartate Aminotransferase, domain 1"/>
    <property type="match status" value="1"/>
</dbReference>
<dbReference type="InterPro" id="IPR004839">
    <property type="entry name" value="Aminotransferase_I/II_large"/>
</dbReference>
<dbReference type="InterPro" id="IPR015421">
    <property type="entry name" value="PyrdxlP-dep_Trfase_major"/>
</dbReference>
<keyword evidence="11" id="KW-1185">Reference proteome</keyword>
<comment type="caution">
    <text evidence="10">The sequence shown here is derived from an EMBL/GenBank/DDBJ whole genome shotgun (WGS) entry which is preliminary data.</text>
</comment>
<evidence type="ECO:0000256" key="7">
    <source>
        <dbReference type="ARBA" id="ARBA00049185"/>
    </source>
</evidence>
<dbReference type="GO" id="GO:0006520">
    <property type="term" value="P:amino acid metabolic process"/>
    <property type="evidence" value="ECO:0007669"/>
    <property type="project" value="InterPro"/>
</dbReference>
<dbReference type="EC" id="2.6.1.-" evidence="8"/>
<comment type="catalytic activity">
    <reaction evidence="7">
        <text>L-aspartate + 2-oxoglutarate = oxaloacetate + L-glutamate</text>
        <dbReference type="Rhea" id="RHEA:21824"/>
        <dbReference type="ChEBI" id="CHEBI:16452"/>
        <dbReference type="ChEBI" id="CHEBI:16810"/>
        <dbReference type="ChEBI" id="CHEBI:29985"/>
        <dbReference type="ChEBI" id="CHEBI:29991"/>
        <dbReference type="EC" id="2.6.1.1"/>
    </reaction>
</comment>
<evidence type="ECO:0000256" key="2">
    <source>
        <dbReference type="ARBA" id="ARBA00007441"/>
    </source>
</evidence>
<dbReference type="PANTHER" id="PTHR46383">
    <property type="entry name" value="ASPARTATE AMINOTRANSFERASE"/>
    <property type="match status" value="1"/>
</dbReference>
<comment type="cofactor">
    <cofactor evidence="1 8">
        <name>pyridoxal 5'-phosphate</name>
        <dbReference type="ChEBI" id="CHEBI:597326"/>
    </cofactor>
</comment>
<gene>
    <name evidence="10" type="primary">aatA</name>
    <name evidence="10" type="ORF">GCM10009069_17230</name>
</gene>
<evidence type="ECO:0000313" key="10">
    <source>
        <dbReference type="EMBL" id="GHA94795.1"/>
    </source>
</evidence>
<keyword evidence="4 8" id="KW-0032">Aminotransferase</keyword>
<sequence length="389" mass="41217">MQLSDRIQRVATSATMAMTQAARDRRASGKAVISLSVGEPDFATPSHILDAATRAMTDGHTRYTAADGIAELKQAITSKFTRDNGLTFTPAQINVSPGGKAVLWNALAVTVGPGDEVIIPAPCWVSYPDMVKLTGATPIILSGGTDFKITAEQLEAAITPATRWLMLNSPSNPTGAVYSAKELGALAAVLRRHPKVMVLSDDIYEALVFGEAKFATMASVAPDLTERTLTMNGVSKAYAMTGFRIGYGAGPEWLINAMRKFIGQTTSNPCSISQWAAVAALNGPHDFLDDWRSQYRTRGQAMTTALNKAGLPCVVPDGAFYVFADCTAVMAAKGFSTDADLAMALLEHAGVATVPGSAFYAPGHLRLSYAASMEEVTQACHNIAGFCTH</sequence>
<evidence type="ECO:0000256" key="4">
    <source>
        <dbReference type="ARBA" id="ARBA00022576"/>
    </source>
</evidence>
<dbReference type="InterPro" id="IPR050596">
    <property type="entry name" value="AspAT/PAT-like"/>
</dbReference>
<evidence type="ECO:0000259" key="9">
    <source>
        <dbReference type="Pfam" id="PF00155"/>
    </source>
</evidence>
<reference evidence="10" key="1">
    <citation type="journal article" date="2014" name="Int. J. Syst. Evol. Microbiol.">
        <title>Complete genome sequence of Corynebacterium casei LMG S-19264T (=DSM 44701T), isolated from a smear-ripened cheese.</title>
        <authorList>
            <consortium name="US DOE Joint Genome Institute (JGI-PGF)"/>
            <person name="Walter F."/>
            <person name="Albersmeier A."/>
            <person name="Kalinowski J."/>
            <person name="Ruckert C."/>
        </authorList>
    </citation>
    <scope>NUCLEOTIDE SEQUENCE</scope>
    <source>
        <strain evidence="10">KCTC 32513</strain>
    </source>
</reference>
<evidence type="ECO:0000256" key="5">
    <source>
        <dbReference type="ARBA" id="ARBA00022679"/>
    </source>
</evidence>
<proteinExistence type="inferred from homology"/>
<dbReference type="EMBL" id="BMZH01000006">
    <property type="protein sequence ID" value="GHA94795.1"/>
    <property type="molecule type" value="Genomic_DNA"/>
</dbReference>
<dbReference type="AlphaFoldDB" id="A0A8J3G2L8"/>
<evidence type="ECO:0000256" key="1">
    <source>
        <dbReference type="ARBA" id="ARBA00001933"/>
    </source>
</evidence>
<accession>A0A8J3G2L8</accession>
<evidence type="ECO:0000256" key="8">
    <source>
        <dbReference type="RuleBase" id="RU000481"/>
    </source>
</evidence>
<organism evidence="10 11">
    <name type="scientific">Algimonas arctica</name>
    <dbReference type="NCBI Taxonomy" id="1479486"/>
    <lineage>
        <taxon>Bacteria</taxon>
        <taxon>Pseudomonadati</taxon>
        <taxon>Pseudomonadota</taxon>
        <taxon>Alphaproteobacteria</taxon>
        <taxon>Maricaulales</taxon>
        <taxon>Robiginitomaculaceae</taxon>
        <taxon>Algimonas</taxon>
    </lineage>
</organism>
<dbReference type="Proteomes" id="UP000634004">
    <property type="component" value="Unassembled WGS sequence"/>
</dbReference>
<keyword evidence="5 8" id="KW-0808">Transferase</keyword>
<dbReference type="Pfam" id="PF00155">
    <property type="entry name" value="Aminotran_1_2"/>
    <property type="match status" value="1"/>
</dbReference>
<dbReference type="FunFam" id="3.40.640.10:FF:000033">
    <property type="entry name" value="Aspartate aminotransferase"/>
    <property type="match status" value="1"/>
</dbReference>
<dbReference type="CDD" id="cd00609">
    <property type="entry name" value="AAT_like"/>
    <property type="match status" value="1"/>
</dbReference>
<dbReference type="GO" id="GO:0030170">
    <property type="term" value="F:pyridoxal phosphate binding"/>
    <property type="evidence" value="ECO:0007669"/>
    <property type="project" value="InterPro"/>
</dbReference>
<dbReference type="GO" id="GO:0004069">
    <property type="term" value="F:L-aspartate:2-oxoglutarate aminotransferase activity"/>
    <property type="evidence" value="ECO:0007669"/>
    <property type="project" value="UniProtKB-EC"/>
</dbReference>
<dbReference type="InterPro" id="IPR004838">
    <property type="entry name" value="NHTrfase_class1_PyrdxlP-BS"/>
</dbReference>
<dbReference type="InterPro" id="IPR015422">
    <property type="entry name" value="PyrdxlP-dep_Trfase_small"/>
</dbReference>
<comment type="similarity">
    <text evidence="2 8">Belongs to the class-I pyridoxal-phosphate-dependent aminotransferase family.</text>
</comment>
<evidence type="ECO:0000256" key="3">
    <source>
        <dbReference type="ARBA" id="ARBA00011738"/>
    </source>
</evidence>